<keyword evidence="3" id="KW-1185">Reference proteome</keyword>
<organism evidence="2 3">
    <name type="scientific">Acinetobacter populi</name>
    <dbReference type="NCBI Taxonomy" id="1582270"/>
    <lineage>
        <taxon>Bacteria</taxon>
        <taxon>Pseudomonadati</taxon>
        <taxon>Pseudomonadota</taxon>
        <taxon>Gammaproteobacteria</taxon>
        <taxon>Moraxellales</taxon>
        <taxon>Moraxellaceae</taxon>
        <taxon>Acinetobacter</taxon>
    </lineage>
</organism>
<evidence type="ECO:0000256" key="1">
    <source>
        <dbReference type="HAMAP-Rule" id="MF_01523"/>
    </source>
</evidence>
<dbReference type="CDD" id="cd02440">
    <property type="entry name" value="AdoMet_MTases"/>
    <property type="match status" value="1"/>
</dbReference>
<gene>
    <name evidence="1" type="primary">rsmJ</name>
    <name evidence="2" type="ORF">CAP51_01995</name>
</gene>
<dbReference type="SUPFAM" id="SSF53335">
    <property type="entry name" value="S-adenosyl-L-methionine-dependent methyltransferases"/>
    <property type="match status" value="1"/>
</dbReference>
<dbReference type="PANTHER" id="PTHR36112">
    <property type="entry name" value="RIBOSOMAL RNA SMALL SUBUNIT METHYLTRANSFERASE J"/>
    <property type="match status" value="1"/>
</dbReference>
<keyword evidence="1" id="KW-0963">Cytoplasm</keyword>
<evidence type="ECO:0000313" key="3">
    <source>
        <dbReference type="Proteomes" id="UP000196536"/>
    </source>
</evidence>
<comment type="subcellular location">
    <subcellularLocation>
        <location evidence="1">Cytoplasm</location>
    </subcellularLocation>
</comment>
<reference evidence="2 3" key="1">
    <citation type="submission" date="2017-05" db="EMBL/GenBank/DDBJ databases">
        <title>Acinetobacter populi ANC 5415 (= PBJ7), whole genome shotgun sequencing project.</title>
        <authorList>
            <person name="Nemec A."/>
            <person name="Radolfova-Krizova L."/>
        </authorList>
    </citation>
    <scope>NUCLEOTIDE SEQUENCE [LARGE SCALE GENOMIC DNA]</scope>
    <source>
        <strain evidence="2 3">PBJ7</strain>
    </source>
</reference>
<keyword evidence="1 2" id="KW-0808">Transferase</keyword>
<dbReference type="Gene3D" id="3.40.50.150">
    <property type="entry name" value="Vaccinia Virus protein VP39"/>
    <property type="match status" value="1"/>
</dbReference>
<comment type="caution">
    <text evidence="1">Lacks conserved residue(s) required for the propagation of feature annotation.</text>
</comment>
<dbReference type="HAMAP" id="MF_01523">
    <property type="entry name" value="16SrRNA_methyltr_J"/>
    <property type="match status" value="1"/>
</dbReference>
<name>A0A1Z9Z1Q8_9GAMM</name>
<dbReference type="Proteomes" id="UP000196536">
    <property type="component" value="Unassembled WGS sequence"/>
</dbReference>
<comment type="catalytic activity">
    <reaction evidence="1">
        <text>guanosine(1516) in 16S rRNA + S-adenosyl-L-methionine = N(2)-methylguanosine(1516) in 16S rRNA + S-adenosyl-L-homocysteine + H(+)</text>
        <dbReference type="Rhea" id="RHEA:43220"/>
        <dbReference type="Rhea" id="RHEA-COMP:10412"/>
        <dbReference type="Rhea" id="RHEA-COMP:10413"/>
        <dbReference type="ChEBI" id="CHEBI:15378"/>
        <dbReference type="ChEBI" id="CHEBI:57856"/>
        <dbReference type="ChEBI" id="CHEBI:59789"/>
        <dbReference type="ChEBI" id="CHEBI:74269"/>
        <dbReference type="ChEBI" id="CHEBI:74481"/>
        <dbReference type="EC" id="2.1.1.242"/>
    </reaction>
</comment>
<feature type="binding site" evidence="1">
    <location>
        <begin position="127"/>
        <end position="128"/>
    </location>
    <ligand>
        <name>S-adenosyl-L-methionine</name>
        <dbReference type="ChEBI" id="CHEBI:59789"/>
    </ligand>
</feature>
<dbReference type="EC" id="2.1.1.242" evidence="1"/>
<comment type="similarity">
    <text evidence="1">Belongs to the methyltransferase superfamily. RsmJ family.</text>
</comment>
<comment type="function">
    <text evidence="1">Specifically methylates the guanosine in position 1516 of 16S rRNA.</text>
</comment>
<dbReference type="EMBL" id="NEXX01000001">
    <property type="protein sequence ID" value="OUY08413.1"/>
    <property type="molecule type" value="Genomic_DNA"/>
</dbReference>
<comment type="caution">
    <text evidence="2">The sequence shown here is derived from an EMBL/GenBank/DDBJ whole genome shotgun (WGS) entry which is preliminary data.</text>
</comment>
<keyword evidence="1" id="KW-0698">rRNA processing</keyword>
<evidence type="ECO:0000313" key="2">
    <source>
        <dbReference type="EMBL" id="OUY08413.1"/>
    </source>
</evidence>
<proteinExistence type="inferred from homology"/>
<dbReference type="RefSeq" id="WP_087619058.1">
    <property type="nucleotide sequence ID" value="NZ_NEXX01000001.1"/>
</dbReference>
<keyword evidence="1" id="KW-0949">S-adenosyl-L-methionine</keyword>
<dbReference type="AlphaFoldDB" id="A0A1Z9Z1Q8"/>
<dbReference type="Pfam" id="PF04445">
    <property type="entry name" value="SAM_MT"/>
    <property type="match status" value="1"/>
</dbReference>
<dbReference type="InterPro" id="IPR007536">
    <property type="entry name" value="16SrRNA_methylTrfase_J"/>
</dbReference>
<feature type="binding site" evidence="1">
    <location>
        <position position="183"/>
    </location>
    <ligand>
        <name>S-adenosyl-L-methionine</name>
        <dbReference type="ChEBI" id="CHEBI:59789"/>
    </ligand>
</feature>
<accession>A0A1Z9Z1Q8</accession>
<dbReference type="PANTHER" id="PTHR36112:SF1">
    <property type="entry name" value="RIBOSOMAL RNA SMALL SUBUNIT METHYLTRANSFERASE J"/>
    <property type="match status" value="1"/>
</dbReference>
<dbReference type="InterPro" id="IPR029063">
    <property type="entry name" value="SAM-dependent_MTases_sf"/>
</dbReference>
<protein>
    <recommendedName>
        <fullName evidence="1">Ribosomal RNA small subunit methyltransferase J</fullName>
        <ecNumber evidence="1">2.1.1.242</ecNumber>
    </recommendedName>
    <alternativeName>
        <fullName evidence="1">16S rRNA m2G1516 methyltransferase</fullName>
    </alternativeName>
    <alternativeName>
        <fullName evidence="1">rRNA (guanine-N(2)-)-methyltransferase</fullName>
    </alternativeName>
</protein>
<dbReference type="GO" id="GO:0008990">
    <property type="term" value="F:rRNA (guanine-N2-)-methyltransferase activity"/>
    <property type="evidence" value="ECO:0007669"/>
    <property type="project" value="UniProtKB-UniRule"/>
</dbReference>
<sequence length="269" mass="30524">MQDLNFLLYAAPGHQTCALAWQKQLSDLNVHTQIEWVDEINARFLRFHPELGLIVDEHGLWLAANGMKMQPAWQAEIPRLKRASPKNELIARACQVNKVETILDATAGLGHDGLLLAWLGAKVTLLERHPVLFALLLSALEQAKQDPLLSDVAQRIELLHVDAEHYLDLADIASDQYDVIYLDPMFPARDANQKQEKKQAQVKKQMQLLHTLLPVDGVMDLGENLLKQARLKCSRVIVKRPKHAVFLADQVPQHQWQGDACRFDGYFQI</sequence>
<dbReference type="GO" id="GO:0005737">
    <property type="term" value="C:cytoplasm"/>
    <property type="evidence" value="ECO:0007669"/>
    <property type="project" value="UniProtKB-SubCell"/>
</dbReference>
<keyword evidence="1 2" id="KW-0489">Methyltransferase</keyword>
<dbReference type="OrthoDB" id="3191794at2"/>